<keyword evidence="3 8" id="KW-0479">Metal-binding</keyword>
<evidence type="ECO:0000256" key="3">
    <source>
        <dbReference type="ARBA" id="ARBA00022723"/>
    </source>
</evidence>
<name>A0A5M6IED3_9PROT</name>
<keyword evidence="2 8" id="KW-0001">2Fe-2S</keyword>
<keyword evidence="5 8" id="KW-0411">Iron-sulfur</keyword>
<dbReference type="InterPro" id="IPR002109">
    <property type="entry name" value="Glutaredoxin"/>
</dbReference>
<evidence type="ECO:0000256" key="8">
    <source>
        <dbReference type="PIRSR" id="PIRSR005894-2"/>
    </source>
</evidence>
<dbReference type="FunFam" id="3.40.30.10:FF:000005">
    <property type="entry name" value="Glutaredoxin 5"/>
    <property type="match status" value="1"/>
</dbReference>
<evidence type="ECO:0000256" key="7">
    <source>
        <dbReference type="PIRNR" id="PIRNR005894"/>
    </source>
</evidence>
<dbReference type="PIRSF" id="PIRSF005894">
    <property type="entry name" value="Monothiol_GRX"/>
    <property type="match status" value="1"/>
</dbReference>
<evidence type="ECO:0000313" key="11">
    <source>
        <dbReference type="Proteomes" id="UP000324065"/>
    </source>
</evidence>
<evidence type="ECO:0000256" key="5">
    <source>
        <dbReference type="ARBA" id="ARBA00023014"/>
    </source>
</evidence>
<dbReference type="InterPro" id="IPR033658">
    <property type="entry name" value="GRX_PICOT-like"/>
</dbReference>
<dbReference type="OrthoDB" id="9804115at2"/>
<dbReference type="GO" id="GO:0051537">
    <property type="term" value="F:2 iron, 2 sulfur cluster binding"/>
    <property type="evidence" value="ECO:0007669"/>
    <property type="project" value="UniProtKB-KW"/>
</dbReference>
<comment type="caution">
    <text evidence="10">The sequence shown here is derived from an EMBL/GenBank/DDBJ whole genome shotgun (WGS) entry which is preliminary data.</text>
</comment>
<dbReference type="CDD" id="cd03028">
    <property type="entry name" value="GRX_PICOT_like"/>
    <property type="match status" value="1"/>
</dbReference>
<dbReference type="InterPro" id="IPR004480">
    <property type="entry name" value="Monothiol_GRX-rel"/>
</dbReference>
<dbReference type="RefSeq" id="WP_150061869.1">
    <property type="nucleotide sequence ID" value="NZ_JACHII010000002.1"/>
</dbReference>
<protein>
    <recommendedName>
        <fullName evidence="7">Glutaredoxin</fullName>
    </recommendedName>
</protein>
<dbReference type="InterPro" id="IPR036249">
    <property type="entry name" value="Thioredoxin-like_sf"/>
</dbReference>
<dbReference type="NCBIfam" id="TIGR00365">
    <property type="entry name" value="Grx4 family monothiol glutaredoxin"/>
    <property type="match status" value="1"/>
</dbReference>
<gene>
    <name evidence="10" type="primary">grxD</name>
    <name evidence="10" type="ORF">F1188_07895</name>
</gene>
<dbReference type="InterPro" id="IPR014434">
    <property type="entry name" value="Monothiol_GRX"/>
</dbReference>
<dbReference type="Proteomes" id="UP000324065">
    <property type="component" value="Unassembled WGS sequence"/>
</dbReference>
<comment type="similarity">
    <text evidence="1 7">Belongs to the glutaredoxin family. Monothiol subfamily.</text>
</comment>
<dbReference type="PANTHER" id="PTHR10293:SF72">
    <property type="entry name" value="MONOTHIOL GLUTAREDOXIN-S14, CHLOROPLASTIC"/>
    <property type="match status" value="1"/>
</dbReference>
<dbReference type="PROSITE" id="PS51354">
    <property type="entry name" value="GLUTAREDOXIN_2"/>
    <property type="match status" value="1"/>
</dbReference>
<evidence type="ECO:0000313" key="10">
    <source>
        <dbReference type="EMBL" id="KAA5605938.1"/>
    </source>
</evidence>
<dbReference type="Pfam" id="PF00462">
    <property type="entry name" value="Glutaredoxin"/>
    <property type="match status" value="1"/>
</dbReference>
<dbReference type="GO" id="GO:0015036">
    <property type="term" value="F:disulfide oxidoreductase activity"/>
    <property type="evidence" value="ECO:0007669"/>
    <property type="project" value="InterPro"/>
</dbReference>
<dbReference type="PANTHER" id="PTHR10293">
    <property type="entry name" value="GLUTAREDOXIN FAMILY MEMBER"/>
    <property type="match status" value="1"/>
</dbReference>
<keyword evidence="6" id="KW-0676">Redox-active center</keyword>
<dbReference type="AlphaFoldDB" id="A0A5M6IED3"/>
<keyword evidence="4 8" id="KW-0408">Iron</keyword>
<evidence type="ECO:0000256" key="1">
    <source>
        <dbReference type="ARBA" id="ARBA00009630"/>
    </source>
</evidence>
<dbReference type="Gene3D" id="3.40.30.10">
    <property type="entry name" value="Glutaredoxin"/>
    <property type="match status" value="1"/>
</dbReference>
<dbReference type="GO" id="GO:0046872">
    <property type="term" value="F:metal ion binding"/>
    <property type="evidence" value="ECO:0007669"/>
    <property type="project" value="UniProtKB-KW"/>
</dbReference>
<reference evidence="10 11" key="1">
    <citation type="submission" date="2019-09" db="EMBL/GenBank/DDBJ databases">
        <title>Genome sequence of Roseospira marina, one of the more divergent members of the non-sulfur purple photosynthetic bacterial family, the Rhodospirillaceae.</title>
        <authorList>
            <person name="Meyer T."/>
            <person name="Kyndt J."/>
        </authorList>
    </citation>
    <scope>NUCLEOTIDE SEQUENCE [LARGE SCALE GENOMIC DNA]</scope>
    <source>
        <strain evidence="10 11">DSM 15113</strain>
    </source>
</reference>
<evidence type="ECO:0000256" key="2">
    <source>
        <dbReference type="ARBA" id="ARBA00022714"/>
    </source>
</evidence>
<evidence type="ECO:0000256" key="6">
    <source>
        <dbReference type="ARBA" id="ARBA00023284"/>
    </source>
</evidence>
<keyword evidence="11" id="KW-1185">Reference proteome</keyword>
<sequence>MSDTSAEARIRDEISSNDVVLYMKGSPMFPQCGFSAAVVQVLSHIGVKFKGVNVLEDDAIRQGIKDFSNWPTIPQLYVKGEFVGGCDIVREMAAEGELQALFRDKGVEMATAA</sequence>
<dbReference type="SUPFAM" id="SSF52833">
    <property type="entry name" value="Thioredoxin-like"/>
    <property type="match status" value="1"/>
</dbReference>
<dbReference type="EMBL" id="VWPJ01000006">
    <property type="protein sequence ID" value="KAA5605938.1"/>
    <property type="molecule type" value="Genomic_DNA"/>
</dbReference>
<feature type="domain" description="Glutaredoxin" evidence="9">
    <location>
        <begin position="19"/>
        <end position="83"/>
    </location>
</feature>
<evidence type="ECO:0000259" key="9">
    <source>
        <dbReference type="Pfam" id="PF00462"/>
    </source>
</evidence>
<organism evidence="10 11">
    <name type="scientific">Roseospira marina</name>
    <dbReference type="NCBI Taxonomy" id="140057"/>
    <lineage>
        <taxon>Bacteria</taxon>
        <taxon>Pseudomonadati</taxon>
        <taxon>Pseudomonadota</taxon>
        <taxon>Alphaproteobacteria</taxon>
        <taxon>Rhodospirillales</taxon>
        <taxon>Rhodospirillaceae</taxon>
        <taxon>Roseospira</taxon>
    </lineage>
</organism>
<evidence type="ECO:0000256" key="4">
    <source>
        <dbReference type="ARBA" id="ARBA00023004"/>
    </source>
</evidence>
<accession>A0A5M6IED3</accession>
<feature type="binding site" evidence="8">
    <location>
        <position position="32"/>
    </location>
    <ligand>
        <name>[2Fe-2S] cluster</name>
        <dbReference type="ChEBI" id="CHEBI:190135"/>
        <note>ligand shared between dimeric partners</note>
    </ligand>
</feature>
<proteinExistence type="inferred from homology"/>